<protein>
    <submittedName>
        <fullName evidence="1">Uncharacterized protein</fullName>
    </submittedName>
</protein>
<keyword evidence="2" id="KW-1185">Reference proteome</keyword>
<name>A0A9P0F668_BEMTA</name>
<sequence>MNNDGGGDALRKAANLGSVDLDLSEVDDVSAIYDYFNSVLKEKPKSLDIGSVSFDETTPDSSTATALHGKGSVSDCFYHIHKHGSQLGVRLLLPALNRDFSGHTLLPTCFSSLHALFNHNLAPSNAREVFKIVTH</sequence>
<gene>
    <name evidence="1" type="ORF">BEMITA_LOCUS12343</name>
</gene>
<accession>A0A9P0F668</accession>
<organism evidence="1 2">
    <name type="scientific">Bemisia tabaci</name>
    <name type="common">Sweetpotato whitefly</name>
    <name type="synonym">Aleurodes tabaci</name>
    <dbReference type="NCBI Taxonomy" id="7038"/>
    <lineage>
        <taxon>Eukaryota</taxon>
        <taxon>Metazoa</taxon>
        <taxon>Ecdysozoa</taxon>
        <taxon>Arthropoda</taxon>
        <taxon>Hexapoda</taxon>
        <taxon>Insecta</taxon>
        <taxon>Pterygota</taxon>
        <taxon>Neoptera</taxon>
        <taxon>Paraneoptera</taxon>
        <taxon>Hemiptera</taxon>
        <taxon>Sternorrhyncha</taxon>
        <taxon>Aleyrodoidea</taxon>
        <taxon>Aleyrodidae</taxon>
        <taxon>Aleyrodinae</taxon>
        <taxon>Bemisia</taxon>
    </lineage>
</organism>
<proteinExistence type="predicted"/>
<dbReference type="Proteomes" id="UP001152759">
    <property type="component" value="Chromosome 8"/>
</dbReference>
<reference evidence="1" key="1">
    <citation type="submission" date="2021-12" db="EMBL/GenBank/DDBJ databases">
        <authorList>
            <person name="King R."/>
        </authorList>
    </citation>
    <scope>NUCLEOTIDE SEQUENCE</scope>
</reference>
<dbReference type="EMBL" id="OU963869">
    <property type="protein sequence ID" value="CAH0393995.1"/>
    <property type="molecule type" value="Genomic_DNA"/>
</dbReference>
<dbReference type="AlphaFoldDB" id="A0A9P0F668"/>
<evidence type="ECO:0000313" key="1">
    <source>
        <dbReference type="EMBL" id="CAH0393995.1"/>
    </source>
</evidence>
<evidence type="ECO:0000313" key="2">
    <source>
        <dbReference type="Proteomes" id="UP001152759"/>
    </source>
</evidence>